<protein>
    <recommendedName>
        <fullName evidence="15">phytol kinase</fullName>
        <ecNumber evidence="15">2.7.1.182</ecNumber>
    </recommendedName>
</protein>
<evidence type="ECO:0000256" key="3">
    <source>
        <dbReference type="ARBA" id="ARBA00022528"/>
    </source>
</evidence>
<keyword evidence="7" id="KW-0479">Metal-binding</keyword>
<evidence type="ECO:0000256" key="1">
    <source>
        <dbReference type="ARBA" id="ARBA00004508"/>
    </source>
</evidence>
<dbReference type="GO" id="GO:0008270">
    <property type="term" value="F:zinc ion binding"/>
    <property type="evidence" value="ECO:0007669"/>
    <property type="project" value="UniProtKB-KW"/>
</dbReference>
<evidence type="ECO:0000256" key="4">
    <source>
        <dbReference type="ARBA" id="ARBA00022640"/>
    </source>
</evidence>
<evidence type="ECO:0000256" key="7">
    <source>
        <dbReference type="ARBA" id="ARBA00022723"/>
    </source>
</evidence>
<feature type="non-terminal residue" evidence="19">
    <location>
        <position position="1"/>
    </location>
</feature>
<dbReference type="PANTHER" id="PTHR32523">
    <property type="entry name" value="PHYTOL KINASE 1, CHLOROPLASTIC"/>
    <property type="match status" value="1"/>
</dbReference>
<evidence type="ECO:0000256" key="6">
    <source>
        <dbReference type="ARBA" id="ARBA00022692"/>
    </source>
</evidence>
<evidence type="ECO:0000256" key="5">
    <source>
        <dbReference type="ARBA" id="ARBA00022679"/>
    </source>
</evidence>
<feature type="compositionally biased region" description="Low complexity" evidence="17">
    <location>
        <begin position="42"/>
        <end position="59"/>
    </location>
</feature>
<dbReference type="Pfam" id="PF01753">
    <property type="entry name" value="zf-MYND"/>
    <property type="match status" value="1"/>
</dbReference>
<keyword evidence="11" id="KW-0809">Transit peptide</keyword>
<dbReference type="InterPro" id="IPR002893">
    <property type="entry name" value="Znf_MYND"/>
</dbReference>
<keyword evidence="6" id="KW-0812">Transmembrane</keyword>
<evidence type="ECO:0000256" key="11">
    <source>
        <dbReference type="ARBA" id="ARBA00022946"/>
    </source>
</evidence>
<feature type="domain" description="MYND-type" evidence="18">
    <location>
        <begin position="430"/>
        <end position="460"/>
    </location>
</feature>
<comment type="subcellular location">
    <subcellularLocation>
        <location evidence="1">Plastid</location>
        <location evidence="1">Chloroplast membrane</location>
        <topology evidence="1">Multi-pass membrane protein</topology>
    </subcellularLocation>
</comment>
<evidence type="ECO:0000259" key="18">
    <source>
        <dbReference type="Pfam" id="PF01753"/>
    </source>
</evidence>
<gene>
    <name evidence="19" type="ORF">TSOC_010805</name>
</gene>
<comment type="caution">
    <text evidence="19">The sequence shown here is derived from an EMBL/GenBank/DDBJ whole genome shotgun (WGS) entry which is preliminary data.</text>
</comment>
<keyword evidence="8" id="KW-0863">Zinc-finger</keyword>
<reference evidence="19 20" key="1">
    <citation type="journal article" date="2017" name="Mol. Biol. Evol.">
        <title>The 4-celled Tetrabaena socialis nuclear genome reveals the essential components for genetic control of cell number at the origin of multicellularity in the volvocine lineage.</title>
        <authorList>
            <person name="Featherston J."/>
            <person name="Arakaki Y."/>
            <person name="Hanschen E.R."/>
            <person name="Ferris P.J."/>
            <person name="Michod R.E."/>
            <person name="Olson B.J.S.C."/>
            <person name="Nozaki H."/>
            <person name="Durand P.M."/>
        </authorList>
    </citation>
    <scope>NUCLEOTIDE SEQUENCE [LARGE SCALE GENOMIC DNA]</scope>
    <source>
        <strain evidence="19 20">NIES-571</strain>
    </source>
</reference>
<dbReference type="Gene3D" id="6.10.140.2220">
    <property type="match status" value="1"/>
</dbReference>
<keyword evidence="9" id="KW-0418">Kinase</keyword>
<keyword evidence="5" id="KW-0808">Transferase</keyword>
<dbReference type="GO" id="GO:0010276">
    <property type="term" value="F:phytol kinase activity"/>
    <property type="evidence" value="ECO:0007669"/>
    <property type="project" value="UniProtKB-EC"/>
</dbReference>
<dbReference type="EC" id="2.7.1.182" evidence="15"/>
<keyword evidence="20" id="KW-1185">Reference proteome</keyword>
<evidence type="ECO:0000256" key="14">
    <source>
        <dbReference type="ARBA" id="ARBA00024015"/>
    </source>
</evidence>
<dbReference type="OrthoDB" id="265717at2759"/>
<evidence type="ECO:0000256" key="9">
    <source>
        <dbReference type="ARBA" id="ARBA00022777"/>
    </source>
</evidence>
<dbReference type="AlphaFoldDB" id="A0A2J7ZSF2"/>
<comment type="pathway">
    <text evidence="14">Cofactor biosynthesis; tocopherol biosynthesis.</text>
</comment>
<dbReference type="GO" id="GO:0016020">
    <property type="term" value="C:membrane"/>
    <property type="evidence" value="ECO:0007669"/>
    <property type="project" value="UniProtKB-SubCell"/>
</dbReference>
<evidence type="ECO:0000256" key="12">
    <source>
        <dbReference type="ARBA" id="ARBA00022989"/>
    </source>
</evidence>
<sequence>GQQLGGLLGQRDNWDGSGGSGNDGGNNGTSGSGGSSNGGGNNSSRSGASSSRGSGRRGLLQEQAAALSQLLRPPSVPGRELVLAQDILQLLFDDALEAAMALCFPACPAGGPQRAAARVECWRLYAEYTRGVLPLRRCDPLPASRLRHLADPGRMTPGAPMPDSPPPSWEPALAGGWLPCLERLLRRGSEGPAGPELVLSTSALFLQESATVEDCPMAWRHLAVLLAYGEPRQAAALVATLGKLLRAASPACLAVAASTGLATPAVALALMLSYAMCEWLPPLARLAARAIQAAELLAGAGSGGGGDPDDDGCGGWRQLLLEEAAGAAPALRRSGVAVASQPRFPWRPRLLQALARSLRAGGHGPVADCAEALAAVLQSWEAGGSVGAGGYQWLVPMLVPVAEARGALRTCSHPGCVSLAGDSEAAAEVGLLVCGRCGVARYCCADCQAAHLRAGHKKACGQRG</sequence>
<evidence type="ECO:0000256" key="17">
    <source>
        <dbReference type="SAM" id="MobiDB-lite"/>
    </source>
</evidence>
<organism evidence="19 20">
    <name type="scientific">Tetrabaena socialis</name>
    <dbReference type="NCBI Taxonomy" id="47790"/>
    <lineage>
        <taxon>Eukaryota</taxon>
        <taxon>Viridiplantae</taxon>
        <taxon>Chlorophyta</taxon>
        <taxon>core chlorophytes</taxon>
        <taxon>Chlorophyceae</taxon>
        <taxon>CS clade</taxon>
        <taxon>Chlamydomonadales</taxon>
        <taxon>Tetrabaenaceae</taxon>
        <taxon>Tetrabaena</taxon>
    </lineage>
</organism>
<dbReference type="Proteomes" id="UP000236333">
    <property type="component" value="Unassembled WGS sequence"/>
</dbReference>
<dbReference type="InterPro" id="IPR039606">
    <property type="entry name" value="Phytol/farnesol_kinase"/>
</dbReference>
<name>A0A2J7ZSF2_9CHLO</name>
<dbReference type="PANTHER" id="PTHR32523:SF8">
    <property type="entry name" value="DOLICHOL KINASE"/>
    <property type="match status" value="1"/>
</dbReference>
<evidence type="ECO:0000313" key="19">
    <source>
        <dbReference type="EMBL" id="PNH03170.1"/>
    </source>
</evidence>
<comment type="similarity">
    <text evidence="2">Belongs to the polyprenol kinase family.</text>
</comment>
<keyword evidence="4" id="KW-0934">Plastid</keyword>
<evidence type="ECO:0000256" key="10">
    <source>
        <dbReference type="ARBA" id="ARBA00022833"/>
    </source>
</evidence>
<evidence type="ECO:0000313" key="20">
    <source>
        <dbReference type="Proteomes" id="UP000236333"/>
    </source>
</evidence>
<accession>A0A2J7ZSF2</accession>
<dbReference type="EMBL" id="PGGS01000539">
    <property type="protein sequence ID" value="PNH03170.1"/>
    <property type="molecule type" value="Genomic_DNA"/>
</dbReference>
<evidence type="ECO:0000256" key="13">
    <source>
        <dbReference type="ARBA" id="ARBA00023136"/>
    </source>
</evidence>
<evidence type="ECO:0000256" key="16">
    <source>
        <dbReference type="ARBA" id="ARBA00048889"/>
    </source>
</evidence>
<keyword evidence="12" id="KW-1133">Transmembrane helix</keyword>
<feature type="region of interest" description="Disordered" evidence="17">
    <location>
        <begin position="1"/>
        <end position="59"/>
    </location>
</feature>
<proteinExistence type="inferred from homology"/>
<comment type="catalytic activity">
    <reaction evidence="16">
        <text>phytol + CTP = phytyl phosphate + CDP + H(+)</text>
        <dbReference type="Rhea" id="RHEA:38055"/>
        <dbReference type="ChEBI" id="CHEBI:15378"/>
        <dbReference type="ChEBI" id="CHEBI:17327"/>
        <dbReference type="ChEBI" id="CHEBI:37563"/>
        <dbReference type="ChEBI" id="CHEBI:58069"/>
        <dbReference type="ChEBI" id="CHEBI:75483"/>
        <dbReference type="EC" id="2.7.1.182"/>
    </reaction>
</comment>
<evidence type="ECO:0000256" key="15">
    <source>
        <dbReference type="ARBA" id="ARBA00039024"/>
    </source>
</evidence>
<dbReference type="GO" id="GO:0009507">
    <property type="term" value="C:chloroplast"/>
    <property type="evidence" value="ECO:0007669"/>
    <property type="project" value="UniProtKB-SubCell"/>
</dbReference>
<keyword evidence="10" id="KW-0862">Zinc</keyword>
<dbReference type="SUPFAM" id="SSF144232">
    <property type="entry name" value="HIT/MYND zinc finger-like"/>
    <property type="match status" value="1"/>
</dbReference>
<feature type="compositionally biased region" description="Gly residues" evidence="17">
    <location>
        <begin position="16"/>
        <end position="41"/>
    </location>
</feature>
<evidence type="ECO:0000256" key="8">
    <source>
        <dbReference type="ARBA" id="ARBA00022771"/>
    </source>
</evidence>
<keyword evidence="3" id="KW-0150">Chloroplast</keyword>
<evidence type="ECO:0000256" key="2">
    <source>
        <dbReference type="ARBA" id="ARBA00010794"/>
    </source>
</evidence>
<keyword evidence="13" id="KW-0472">Membrane</keyword>